<dbReference type="SUPFAM" id="SSF56024">
    <property type="entry name" value="Phospholipase D/nuclease"/>
    <property type="match status" value="1"/>
</dbReference>
<name>A0A7R8V059_HERIL</name>
<protein>
    <recommendedName>
        <fullName evidence="5">Mitochondrial cardiolipin hydrolase</fullName>
    </recommendedName>
    <alternativeName>
        <fullName evidence="6">Mitochondrial phospholipase</fullName>
    </alternativeName>
</protein>
<dbReference type="GO" id="GO:0005739">
    <property type="term" value="C:mitochondrion"/>
    <property type="evidence" value="ECO:0007669"/>
    <property type="project" value="TreeGrafter"/>
</dbReference>
<evidence type="ECO:0000256" key="6">
    <source>
        <dbReference type="ARBA" id="ARBA00043167"/>
    </source>
</evidence>
<dbReference type="Pfam" id="PF13091">
    <property type="entry name" value="PLDc_2"/>
    <property type="match status" value="1"/>
</dbReference>
<dbReference type="Proteomes" id="UP000594454">
    <property type="component" value="Chromosome 5"/>
</dbReference>
<dbReference type="EMBL" id="LR899013">
    <property type="protein sequence ID" value="CAD7090223.1"/>
    <property type="molecule type" value="Genomic_DNA"/>
</dbReference>
<dbReference type="Gene3D" id="3.30.870.10">
    <property type="entry name" value="Endonuclease Chain A"/>
    <property type="match status" value="1"/>
</dbReference>
<evidence type="ECO:0000256" key="5">
    <source>
        <dbReference type="ARBA" id="ARBA00040549"/>
    </source>
</evidence>
<evidence type="ECO:0000256" key="3">
    <source>
        <dbReference type="ARBA" id="ARBA00023098"/>
    </source>
</evidence>
<evidence type="ECO:0000256" key="1">
    <source>
        <dbReference type="ARBA" id="ARBA00022801"/>
    </source>
</evidence>
<dbReference type="GO" id="GO:0034587">
    <property type="term" value="P:piRNA processing"/>
    <property type="evidence" value="ECO:0007669"/>
    <property type="project" value="TreeGrafter"/>
</dbReference>
<dbReference type="GO" id="GO:0016891">
    <property type="term" value="F:RNA endonuclease activity producing 5'-phosphomonoesters, hydrolytic mechanism"/>
    <property type="evidence" value="ECO:0007669"/>
    <property type="project" value="TreeGrafter"/>
</dbReference>
<dbReference type="GO" id="GO:0016042">
    <property type="term" value="P:lipid catabolic process"/>
    <property type="evidence" value="ECO:0007669"/>
    <property type="project" value="UniProtKB-KW"/>
</dbReference>
<proteinExistence type="inferred from homology"/>
<keyword evidence="1" id="KW-0378">Hydrolase</keyword>
<accession>A0A7R8V059</accession>
<keyword evidence="9" id="KW-1185">Reference proteome</keyword>
<dbReference type="InterPro" id="IPR025202">
    <property type="entry name" value="PLD-like_dom"/>
</dbReference>
<keyword evidence="2" id="KW-0442">Lipid degradation</keyword>
<evidence type="ECO:0000256" key="2">
    <source>
        <dbReference type="ARBA" id="ARBA00022963"/>
    </source>
</evidence>
<gene>
    <name evidence="8" type="ORF">HERILL_LOCUS12718</name>
</gene>
<comment type="similarity">
    <text evidence="4">Belongs to the phospholipase D family. MitoPLD/Zucchini subfamily.</text>
</comment>
<sequence>MEKLKVLFENRLVRVSVYTLCISFVSEMAYHAVKRWRKILVKDEVNEVLYTNDQTQICTASHKSNNVACKNRSCYIRNIARIVKCIDSAKASIDFSMYIFTAAEPAEAVLRAHRRGVRVRVICDESMAFASGSQAVAFHNAGIPVRFQTNSTGLMHHKFCIIDGPYSRRLRPSTSAVARYANESDMIPLLLNGSMNWTFQGFSGNWENLLITSNLQLIDQFEQEFQRMWNKFNNKNNCIV</sequence>
<dbReference type="AlphaFoldDB" id="A0A7R8V059"/>
<dbReference type="InParanoid" id="A0A7R8V059"/>
<evidence type="ECO:0000313" key="9">
    <source>
        <dbReference type="Proteomes" id="UP000594454"/>
    </source>
</evidence>
<evidence type="ECO:0000313" key="8">
    <source>
        <dbReference type="EMBL" id="CAD7090223.1"/>
    </source>
</evidence>
<dbReference type="PANTHER" id="PTHR43856:SF1">
    <property type="entry name" value="MITOCHONDRIAL CARDIOLIPIN HYDROLASE"/>
    <property type="match status" value="1"/>
</dbReference>
<feature type="domain" description="Phospholipase D-like" evidence="7">
    <location>
        <begin position="82"/>
        <end position="229"/>
    </location>
</feature>
<dbReference type="OMA" id="IDIAIYT"/>
<keyword evidence="3" id="KW-0443">Lipid metabolism</keyword>
<dbReference type="InterPro" id="IPR051406">
    <property type="entry name" value="PLD_domain"/>
</dbReference>
<reference evidence="8 9" key="1">
    <citation type="submission" date="2020-11" db="EMBL/GenBank/DDBJ databases">
        <authorList>
            <person name="Wallbank WR R."/>
            <person name="Pardo Diaz C."/>
            <person name="Kozak K."/>
            <person name="Martin S."/>
            <person name="Jiggins C."/>
            <person name="Moest M."/>
            <person name="Warren A I."/>
            <person name="Generalovic N T."/>
            <person name="Byers J.R.P. K."/>
            <person name="Montejo-Kovacevich G."/>
            <person name="Yen C E."/>
        </authorList>
    </citation>
    <scope>NUCLEOTIDE SEQUENCE [LARGE SCALE GENOMIC DNA]</scope>
</reference>
<evidence type="ECO:0000259" key="7">
    <source>
        <dbReference type="Pfam" id="PF13091"/>
    </source>
</evidence>
<dbReference type="FunCoup" id="A0A7R8V059">
    <property type="interactions" value="128"/>
</dbReference>
<dbReference type="OrthoDB" id="5205528at2759"/>
<dbReference type="PANTHER" id="PTHR43856">
    <property type="entry name" value="CARDIOLIPIN HYDROLASE"/>
    <property type="match status" value="1"/>
</dbReference>
<evidence type="ECO:0000256" key="4">
    <source>
        <dbReference type="ARBA" id="ARBA00038012"/>
    </source>
</evidence>
<organism evidence="8 9">
    <name type="scientific">Hermetia illucens</name>
    <name type="common">Black soldier fly</name>
    <dbReference type="NCBI Taxonomy" id="343691"/>
    <lineage>
        <taxon>Eukaryota</taxon>
        <taxon>Metazoa</taxon>
        <taxon>Ecdysozoa</taxon>
        <taxon>Arthropoda</taxon>
        <taxon>Hexapoda</taxon>
        <taxon>Insecta</taxon>
        <taxon>Pterygota</taxon>
        <taxon>Neoptera</taxon>
        <taxon>Endopterygota</taxon>
        <taxon>Diptera</taxon>
        <taxon>Brachycera</taxon>
        <taxon>Stratiomyomorpha</taxon>
        <taxon>Stratiomyidae</taxon>
        <taxon>Hermetiinae</taxon>
        <taxon>Hermetia</taxon>
    </lineage>
</organism>